<evidence type="ECO:0000313" key="9">
    <source>
        <dbReference type="Proteomes" id="UP000034894"/>
    </source>
</evidence>
<evidence type="ECO:0000256" key="5">
    <source>
        <dbReference type="RuleBase" id="RU000660"/>
    </source>
</evidence>
<dbReference type="SUPFAM" id="SSF64263">
    <property type="entry name" value="Prokaryotic ribosomal protein L17"/>
    <property type="match status" value="1"/>
</dbReference>
<evidence type="ECO:0000256" key="2">
    <source>
        <dbReference type="ARBA" id="ARBA00022980"/>
    </source>
</evidence>
<dbReference type="GO" id="GO:0006412">
    <property type="term" value="P:translation"/>
    <property type="evidence" value="ECO:0007669"/>
    <property type="project" value="InterPro"/>
</dbReference>
<feature type="region of interest" description="Disordered" evidence="7">
    <location>
        <begin position="126"/>
        <end position="149"/>
    </location>
</feature>
<dbReference type="STRING" id="1618443.UV73_C0012G0066"/>
<dbReference type="NCBIfam" id="TIGR00059">
    <property type="entry name" value="L17"/>
    <property type="match status" value="1"/>
</dbReference>
<dbReference type="PROSITE" id="PS01167">
    <property type="entry name" value="RIBOSOMAL_L17"/>
    <property type="match status" value="1"/>
</dbReference>
<dbReference type="Pfam" id="PF01196">
    <property type="entry name" value="Ribosomal_L17"/>
    <property type="match status" value="1"/>
</dbReference>
<dbReference type="InterPro" id="IPR000456">
    <property type="entry name" value="Ribosomal_bL17"/>
</dbReference>
<dbReference type="PANTHER" id="PTHR14413:SF16">
    <property type="entry name" value="LARGE RIBOSOMAL SUBUNIT PROTEIN BL17M"/>
    <property type="match status" value="1"/>
</dbReference>
<comment type="caution">
    <text evidence="8">The sequence shown here is derived from an EMBL/GenBank/DDBJ whole genome shotgun (WGS) entry which is preliminary data.</text>
</comment>
<evidence type="ECO:0000313" key="8">
    <source>
        <dbReference type="EMBL" id="KKS96038.1"/>
    </source>
</evidence>
<dbReference type="PANTHER" id="PTHR14413">
    <property type="entry name" value="RIBOSOMAL PROTEIN L17"/>
    <property type="match status" value="1"/>
</dbReference>
<reference evidence="8 9" key="1">
    <citation type="journal article" date="2015" name="Nature">
        <title>rRNA introns, odd ribosomes, and small enigmatic genomes across a large radiation of phyla.</title>
        <authorList>
            <person name="Brown C.T."/>
            <person name="Hug L.A."/>
            <person name="Thomas B.C."/>
            <person name="Sharon I."/>
            <person name="Castelle C.J."/>
            <person name="Singh A."/>
            <person name="Wilkins M.J."/>
            <person name="Williams K.H."/>
            <person name="Banfield J.F."/>
        </authorList>
    </citation>
    <scope>NUCLEOTIDE SEQUENCE [LARGE SCALE GENOMIC DNA]</scope>
</reference>
<evidence type="ECO:0000256" key="1">
    <source>
        <dbReference type="ARBA" id="ARBA00008777"/>
    </source>
</evidence>
<dbReference type="Proteomes" id="UP000034894">
    <property type="component" value="Unassembled WGS sequence"/>
</dbReference>
<dbReference type="EMBL" id="LCFP01000012">
    <property type="protein sequence ID" value="KKS96038.1"/>
    <property type="molecule type" value="Genomic_DNA"/>
</dbReference>
<organism evidence="8 9">
    <name type="scientific">Candidatus Gottesmanbacteria bacterium GW2011_GWA2_43_14</name>
    <dbReference type="NCBI Taxonomy" id="1618443"/>
    <lineage>
        <taxon>Bacteria</taxon>
        <taxon>Candidatus Gottesmaniibacteriota</taxon>
    </lineage>
</organism>
<evidence type="ECO:0000256" key="4">
    <source>
        <dbReference type="ARBA" id="ARBA00035494"/>
    </source>
</evidence>
<evidence type="ECO:0000256" key="3">
    <source>
        <dbReference type="ARBA" id="ARBA00023274"/>
    </source>
</evidence>
<proteinExistence type="inferred from homology"/>
<dbReference type="AlphaFoldDB" id="A0A0G1GAQ6"/>
<accession>A0A0G1GAQ6</accession>
<dbReference type="Gene3D" id="3.90.1030.10">
    <property type="entry name" value="Ribosomal protein L17"/>
    <property type="match status" value="1"/>
</dbReference>
<keyword evidence="3 5" id="KW-0687">Ribonucleoprotein</keyword>
<dbReference type="InterPro" id="IPR047859">
    <property type="entry name" value="Ribosomal_bL17_CS"/>
</dbReference>
<dbReference type="InterPro" id="IPR036373">
    <property type="entry name" value="Ribosomal_bL17_sf"/>
</dbReference>
<gene>
    <name evidence="8" type="ORF">UV73_C0012G0066</name>
</gene>
<evidence type="ECO:0000256" key="7">
    <source>
        <dbReference type="SAM" id="MobiDB-lite"/>
    </source>
</evidence>
<sequence length="149" mass="16910">MRHNVFGRKLNRDVKERKALFRSLVNAFIEKGRIKTTKAKAKAVISLIEKLVTKSKDGSRASMTVLMSFFNRKEPVHKLTHEIAPRFKDKVGGYIRMIQLGRRHGDNAQEVLLEWTVPEPVPVKAAKVPAAKKTAKPEAKKEVKKKGKK</sequence>
<keyword evidence="2 5" id="KW-0689">Ribosomal protein</keyword>
<evidence type="ECO:0000256" key="6">
    <source>
        <dbReference type="RuleBase" id="RU000661"/>
    </source>
</evidence>
<dbReference type="GO" id="GO:0003735">
    <property type="term" value="F:structural constituent of ribosome"/>
    <property type="evidence" value="ECO:0007669"/>
    <property type="project" value="InterPro"/>
</dbReference>
<name>A0A0G1GAQ6_9BACT</name>
<protein>
    <recommendedName>
        <fullName evidence="4 6">50S ribosomal protein L17</fullName>
    </recommendedName>
</protein>
<comment type="similarity">
    <text evidence="1 5">Belongs to the bacterial ribosomal protein bL17 family.</text>
</comment>
<dbReference type="GO" id="GO:0022625">
    <property type="term" value="C:cytosolic large ribosomal subunit"/>
    <property type="evidence" value="ECO:0007669"/>
    <property type="project" value="TreeGrafter"/>
</dbReference>